<dbReference type="NCBIfam" id="TIGR02532">
    <property type="entry name" value="IV_pilin_GFxxxE"/>
    <property type="match status" value="1"/>
</dbReference>
<keyword evidence="2" id="KW-0614">Plasmid</keyword>
<name>A0A1V0M5S0_PSEAI</name>
<geneLocation type="plasmid" evidence="2">
    <name>pJB37</name>
</geneLocation>
<feature type="transmembrane region" description="Helical" evidence="1">
    <location>
        <begin position="39"/>
        <end position="63"/>
    </location>
</feature>
<dbReference type="InterPro" id="IPR045584">
    <property type="entry name" value="Pilin-like"/>
</dbReference>
<dbReference type="AlphaFoldDB" id="A0A1V0M5S0"/>
<protein>
    <submittedName>
        <fullName evidence="2">Prepilin-type N-terminal cleavage/methylation domain-containing protein</fullName>
    </submittedName>
</protein>
<keyword evidence="1" id="KW-1133">Transmembrane helix</keyword>
<dbReference type="InterPro" id="IPR012902">
    <property type="entry name" value="N_methyl_site"/>
</dbReference>
<sequence>MLLDKSARGLGCTTASLKLTQKERSMIERSTKGNRQKGFTLIELAIVLGVIAILTAFFLPGMLKAREDSKLSTAITQLQKDFPGAIARQVSRTNTCSTTTITAAKLKERGLPDLTVWNTAWTVDAVTSNQVTISYTIDSTDTSAAADLASALNQSNNIVKNSATATGNTKVTVAYRCN</sequence>
<dbReference type="PROSITE" id="PS00409">
    <property type="entry name" value="PROKAR_NTER_METHYL"/>
    <property type="match status" value="1"/>
</dbReference>
<keyword evidence="1" id="KW-0812">Transmembrane</keyword>
<keyword evidence="1" id="KW-0472">Membrane</keyword>
<reference evidence="2" key="1">
    <citation type="submission" date="2017-01" db="EMBL/GenBank/DDBJ databases">
        <title>Complete nucleotide sequence of an IncP-2 blaVIM-2-harboring megaplasmid from Pseudomonas aeruginosa.</title>
        <authorList>
            <person name="Botelho J."/>
            <person name="Grosso F."/>
            <person name="Mabrouk A."/>
            <person name="Peixe L."/>
        </authorList>
    </citation>
    <scope>NUCLEOTIDE SEQUENCE</scope>
    <source>
        <strain evidence="2">FFUP_PS_37</strain>
        <plasmid evidence="2">pJB37</plasmid>
    </source>
</reference>
<evidence type="ECO:0000313" key="2">
    <source>
        <dbReference type="EMBL" id="ARD70248.1"/>
    </source>
</evidence>
<proteinExistence type="predicted"/>
<dbReference type="Gene3D" id="3.30.700.10">
    <property type="entry name" value="Glycoprotein, Type 4 Pilin"/>
    <property type="match status" value="1"/>
</dbReference>
<dbReference type="Pfam" id="PF07963">
    <property type="entry name" value="N_methyl"/>
    <property type="match status" value="1"/>
</dbReference>
<accession>A0A1V0M5S0</accession>
<dbReference type="SUPFAM" id="SSF54523">
    <property type="entry name" value="Pili subunits"/>
    <property type="match status" value="1"/>
</dbReference>
<evidence type="ECO:0000256" key="1">
    <source>
        <dbReference type="SAM" id="Phobius"/>
    </source>
</evidence>
<dbReference type="EMBL" id="KY494864">
    <property type="protein sequence ID" value="ARD70248.1"/>
    <property type="molecule type" value="Genomic_DNA"/>
</dbReference>
<organism evidence="2">
    <name type="scientific">Pseudomonas aeruginosa</name>
    <dbReference type="NCBI Taxonomy" id="287"/>
    <lineage>
        <taxon>Bacteria</taxon>
        <taxon>Pseudomonadati</taxon>
        <taxon>Pseudomonadota</taxon>
        <taxon>Gammaproteobacteria</taxon>
        <taxon>Pseudomonadales</taxon>
        <taxon>Pseudomonadaceae</taxon>
        <taxon>Pseudomonas</taxon>
    </lineage>
</organism>